<dbReference type="InterPro" id="IPR023343">
    <property type="entry name" value="Penicillin_amidase_dom1"/>
</dbReference>
<evidence type="ECO:0000313" key="4">
    <source>
        <dbReference type="EMBL" id="MDQ0189766.1"/>
    </source>
</evidence>
<reference evidence="4 5" key="1">
    <citation type="submission" date="2023-07" db="EMBL/GenBank/DDBJ databases">
        <title>Genomic Encyclopedia of Type Strains, Phase IV (KMG-IV): sequencing the most valuable type-strain genomes for metagenomic binning, comparative biology and taxonomic classification.</title>
        <authorList>
            <person name="Goeker M."/>
        </authorList>
    </citation>
    <scope>NUCLEOTIDE SEQUENCE [LARGE SCALE GENOMIC DNA]</scope>
    <source>
        <strain evidence="4 5">DSM 4006</strain>
    </source>
</reference>
<dbReference type="RefSeq" id="WP_274456751.1">
    <property type="nucleotide sequence ID" value="NZ_CP067097.1"/>
</dbReference>
<comment type="caution">
    <text evidence="4">The sequence shown here is derived from an EMBL/GenBank/DDBJ whole genome shotgun (WGS) entry which is preliminary data.</text>
</comment>
<evidence type="ECO:0000256" key="3">
    <source>
        <dbReference type="ARBA" id="ARBA00023145"/>
    </source>
</evidence>
<dbReference type="Proteomes" id="UP001232973">
    <property type="component" value="Unassembled WGS sequence"/>
</dbReference>
<dbReference type="GO" id="GO:0008953">
    <property type="term" value="F:penicillin amidase activity"/>
    <property type="evidence" value="ECO:0007669"/>
    <property type="project" value="UniProtKB-EC"/>
</dbReference>
<dbReference type="InterPro" id="IPR043146">
    <property type="entry name" value="Penicillin_amidase_N_B-knob"/>
</dbReference>
<evidence type="ECO:0000256" key="1">
    <source>
        <dbReference type="ARBA" id="ARBA00006586"/>
    </source>
</evidence>
<dbReference type="Gene3D" id="3.60.20.10">
    <property type="entry name" value="Glutamine Phosphoribosylpyrophosphate, subunit 1, domain 1"/>
    <property type="match status" value="1"/>
</dbReference>
<dbReference type="PANTHER" id="PTHR34218">
    <property type="entry name" value="PEPTIDASE S45 PENICILLIN AMIDASE"/>
    <property type="match status" value="1"/>
</dbReference>
<dbReference type="CDD" id="cd03747">
    <property type="entry name" value="Ntn_PGA_like"/>
    <property type="match status" value="1"/>
</dbReference>
<dbReference type="Pfam" id="PF01804">
    <property type="entry name" value="Penicil_amidase"/>
    <property type="match status" value="1"/>
</dbReference>
<organism evidence="4 5">
    <name type="scientific">Alicyclobacillus cycloheptanicus</name>
    <dbReference type="NCBI Taxonomy" id="1457"/>
    <lineage>
        <taxon>Bacteria</taxon>
        <taxon>Bacillati</taxon>
        <taxon>Bacillota</taxon>
        <taxon>Bacilli</taxon>
        <taxon>Bacillales</taxon>
        <taxon>Alicyclobacillaceae</taxon>
        <taxon>Alicyclobacillus</taxon>
    </lineage>
</organism>
<dbReference type="InterPro" id="IPR014395">
    <property type="entry name" value="Pen/GL7ACA/AHL_acylase"/>
</dbReference>
<dbReference type="InterPro" id="IPR002692">
    <property type="entry name" value="S45"/>
</dbReference>
<dbReference type="Gene3D" id="1.10.1400.10">
    <property type="match status" value="1"/>
</dbReference>
<gene>
    <name evidence="4" type="ORF">J2S03_001613</name>
</gene>
<dbReference type="PANTHER" id="PTHR34218:SF4">
    <property type="entry name" value="ACYL-HOMOSERINE LACTONE ACYLASE QUIP"/>
    <property type="match status" value="1"/>
</dbReference>
<keyword evidence="2 4" id="KW-0378">Hydrolase</keyword>
<name>A0ABT9XJ65_9BACL</name>
<dbReference type="PIRSF" id="PIRSF001227">
    <property type="entry name" value="Pen_acylase"/>
    <property type="match status" value="1"/>
</dbReference>
<proteinExistence type="inferred from homology"/>
<accession>A0ABT9XJ65</accession>
<dbReference type="InterPro" id="IPR043147">
    <property type="entry name" value="Penicillin_amidase_A-knob"/>
</dbReference>
<evidence type="ECO:0000313" key="5">
    <source>
        <dbReference type="Proteomes" id="UP001232973"/>
    </source>
</evidence>
<dbReference type="InterPro" id="IPR029055">
    <property type="entry name" value="Ntn_hydrolases_N"/>
</dbReference>
<dbReference type="EC" id="3.5.1.11" evidence="4"/>
<dbReference type="SUPFAM" id="SSF56235">
    <property type="entry name" value="N-terminal nucleophile aminohydrolases (Ntn hydrolases)"/>
    <property type="match status" value="1"/>
</dbReference>
<dbReference type="Gene3D" id="2.30.120.10">
    <property type="match status" value="1"/>
</dbReference>
<keyword evidence="3" id="KW-0865">Zymogen</keyword>
<evidence type="ECO:0000256" key="2">
    <source>
        <dbReference type="ARBA" id="ARBA00022801"/>
    </source>
</evidence>
<dbReference type="Gene3D" id="1.10.439.10">
    <property type="entry name" value="Penicillin Amidohydrolase, domain 1"/>
    <property type="match status" value="1"/>
</dbReference>
<keyword evidence="5" id="KW-1185">Reference proteome</keyword>
<protein>
    <submittedName>
        <fullName evidence="4">Penicillin amidase</fullName>
        <ecNumber evidence="4">3.5.1.11</ecNumber>
    </submittedName>
</protein>
<comment type="similarity">
    <text evidence="1">Belongs to the peptidase S45 family.</text>
</comment>
<dbReference type="EMBL" id="JAUSTP010000010">
    <property type="protein sequence ID" value="MDQ0189766.1"/>
    <property type="molecule type" value="Genomic_DNA"/>
</dbReference>
<sequence length="830" mass="90689">MKKRSPAWKGVNLLAAAVVTAALVYAGAKGAGPLPPIGPGFNPGTGVWQMASDAQRPTTQTLHIDGLQQPVQVIFESNGVAHIEAKNDHDLYLAMGYLHAHFRLDQMDLMRRQGEGLLSQVVGKKALSSDEFELQLGLERTAEQEWQQMKPNDPARAALLAYSAGVNDCIAQDEKSGNLPALFKLLGYQPKTWTPVDSLVIQGDMTQSLDFSTSPLDYALLVKSLGYRQTMQFFPVLPADAQHPYDPGPYTSDGAAPMESLQTVSDAELQSVLSLQQRLRSLPADAIHQGSNSNNWAVDGTKTASGKPLMAGDPHLQQTLPAIWYQVAGDTPDTHFSGVSIPGVPIILIGHNQHISWSETNVQNQATLFYQEKTDKAHPNQYFWNGAWRPMKSVQYDIPVKGCPSVPLTVQLTVHGPIMTQEGQTLAVDWMGALPSPDLDVLLNVVHASNFAQFKSALKNWHAPSQNFVYADDKGNIGLISAGYYPIVKQGDPWLPLPGTGQSDVIGTIAYKDVPQSYDPSSHIVFSANQREVGPSYPYYIGTTMDFFDNGYRADEIYKVLSQGSNLTVQDMEHLQNSTTDYLATEIVPKLLSSLQGAKLTLPEQAAETALSKWNDQMDVNSTAASIWWTFWTQYLQDTFGPWWKADKVPVASDPSLAIGPNQAALDEDLEAWTLHDPTNSTFTAPGGAKRTAPVVMQQAFSEAVQQLSTKLGTNVANWQWGSLHDRAFEAVSQIPSLAYGPRPSGGDNWTVDAADSSDGFLSTAGPSWRFIMDWGDGEALGIYPGGQSENPMSPWYENFIQPWWNGQYAPMLSAQVAAGAPGHVTWTLQ</sequence>